<dbReference type="RefSeq" id="YP_010014143.1">
    <property type="nucleotide sequence ID" value="NC_053516.1"/>
</dbReference>
<accession>A0A7G8LI20</accession>
<reference evidence="1 2" key="1">
    <citation type="submission" date="2020-06" db="EMBL/GenBank/DDBJ databases">
        <authorList>
            <person name="Spencer C.E."/>
            <person name="Frederick G.D."/>
            <person name="Baliraine F.N."/>
            <person name="Favela G."/>
            <person name="Farmer V."/>
            <person name="Galindo A."/>
            <person name="Garlena R.A."/>
            <person name="Russell D.A."/>
            <person name="Pope W.H."/>
            <person name="Jacobs-Sera D."/>
            <person name="Hatfull G.F."/>
        </authorList>
    </citation>
    <scope>NUCLEOTIDE SEQUENCE [LARGE SCALE GENOMIC DNA]</scope>
</reference>
<gene>
    <name evidence="1" type="primary">82</name>
    <name evidence="1" type="ORF">SEA_REINDEER_82</name>
</gene>
<organism evidence="1 2">
    <name type="scientific">Mycobacterium phage Reindeer</name>
    <dbReference type="NCBI Taxonomy" id="2762283"/>
    <lineage>
        <taxon>Viruses</taxon>
        <taxon>Duplodnaviria</taxon>
        <taxon>Heunggongvirae</taxon>
        <taxon>Uroviricota</taxon>
        <taxon>Caudoviricetes</taxon>
        <taxon>Vilmaviridae</taxon>
        <taxon>Mclasvirinae</taxon>
        <taxon>Bongovirus</taxon>
        <taxon>Bongovirus reindeer</taxon>
    </lineage>
</organism>
<name>A0A7G8LI20_9CAUD</name>
<dbReference type="KEGG" id="vg:63210825"/>
<keyword evidence="2" id="KW-1185">Reference proteome</keyword>
<dbReference type="Proteomes" id="UP000515841">
    <property type="component" value="Segment"/>
</dbReference>
<evidence type="ECO:0000313" key="2">
    <source>
        <dbReference type="Proteomes" id="UP000515841"/>
    </source>
</evidence>
<proteinExistence type="predicted"/>
<dbReference type="GeneID" id="63210825"/>
<dbReference type="EMBL" id="MT658803">
    <property type="protein sequence ID" value="QNJ56892.1"/>
    <property type="molecule type" value="Genomic_DNA"/>
</dbReference>
<protein>
    <submittedName>
        <fullName evidence="1">Uncharacterized protein</fullName>
    </submittedName>
</protein>
<sequence length="71" mass="8046">MSLRVEDIPLIKQLEDVLVAELDRQHLDGEFEPDSTGAQYFDAVDGEITGKPDWFKAVKAVVEALWEEEGR</sequence>
<evidence type="ECO:0000313" key="1">
    <source>
        <dbReference type="EMBL" id="QNJ56892.1"/>
    </source>
</evidence>